<protein>
    <submittedName>
        <fullName evidence="1">Uncharacterized protein</fullName>
    </submittedName>
</protein>
<sequence length="48" mass="5314">MRRCETGRQDKSQGNSQYGARYASIQYIGAFCAHTAGCTHDLPPNHQS</sequence>
<dbReference type="EMBL" id="CP015124">
    <property type="protein sequence ID" value="ANP38834.1"/>
    <property type="molecule type" value="Genomic_DNA"/>
</dbReference>
<evidence type="ECO:0000313" key="1">
    <source>
        <dbReference type="EMBL" id="ANP38834.1"/>
    </source>
</evidence>
<dbReference type="Proteomes" id="UP000092565">
    <property type="component" value="Chromosome"/>
</dbReference>
<proteinExistence type="predicted"/>
<gene>
    <name evidence="1" type="ORF">JL2886_03966</name>
</gene>
<evidence type="ECO:0000313" key="2">
    <source>
        <dbReference type="Proteomes" id="UP000092565"/>
    </source>
</evidence>
<reference evidence="1 2" key="1">
    <citation type="submission" date="2016-04" db="EMBL/GenBank/DDBJ databases">
        <authorList>
            <person name="Evans L.H."/>
            <person name="Alamgir A."/>
            <person name="Owens N."/>
            <person name="Weber N.D."/>
            <person name="Virtaneva K."/>
            <person name="Barbian K."/>
            <person name="Babar A."/>
            <person name="Rosenke K."/>
        </authorList>
    </citation>
    <scope>NUCLEOTIDE SEQUENCE [LARGE SCALE GENOMIC DNA]</scope>
    <source>
        <strain evidence="1 2">JL2886</strain>
    </source>
</reference>
<dbReference type="AlphaFoldDB" id="A0A1B0ZXK2"/>
<organism evidence="1 2">
    <name type="scientific">Phaeobacter gallaeciensis</name>
    <dbReference type="NCBI Taxonomy" id="60890"/>
    <lineage>
        <taxon>Bacteria</taxon>
        <taxon>Pseudomonadati</taxon>
        <taxon>Pseudomonadota</taxon>
        <taxon>Alphaproteobacteria</taxon>
        <taxon>Rhodobacterales</taxon>
        <taxon>Roseobacteraceae</taxon>
        <taxon>Phaeobacter</taxon>
    </lineage>
</organism>
<keyword evidence="2" id="KW-1185">Reference proteome</keyword>
<accession>A0A1B0ZXK2</accession>
<name>A0A1B0ZXK2_9RHOB</name>